<keyword evidence="4" id="KW-1185">Reference proteome</keyword>
<accession>A0ABR2JQ44</accession>
<comment type="caution">
    <text evidence="3">The sequence shown here is derived from an EMBL/GenBank/DDBJ whole genome shotgun (WGS) entry which is preliminary data.</text>
</comment>
<organism evidence="3 4">
    <name type="scientific">Tritrichomonas musculus</name>
    <dbReference type="NCBI Taxonomy" id="1915356"/>
    <lineage>
        <taxon>Eukaryota</taxon>
        <taxon>Metamonada</taxon>
        <taxon>Parabasalia</taxon>
        <taxon>Tritrichomonadida</taxon>
        <taxon>Tritrichomonadidae</taxon>
        <taxon>Tritrichomonas</taxon>
    </lineage>
</organism>
<feature type="transmembrane region" description="Helical" evidence="2">
    <location>
        <begin position="84"/>
        <end position="103"/>
    </location>
</feature>
<keyword evidence="2" id="KW-0472">Membrane</keyword>
<feature type="transmembrane region" description="Helical" evidence="2">
    <location>
        <begin position="291"/>
        <end position="310"/>
    </location>
</feature>
<feature type="transmembrane region" description="Helical" evidence="2">
    <location>
        <begin position="216"/>
        <end position="241"/>
    </location>
</feature>
<feature type="transmembrane region" description="Helical" evidence="2">
    <location>
        <begin position="414"/>
        <end position="434"/>
    </location>
</feature>
<reference evidence="3 4" key="1">
    <citation type="submission" date="2024-04" db="EMBL/GenBank/DDBJ databases">
        <title>Tritrichomonas musculus Genome.</title>
        <authorList>
            <person name="Alves-Ferreira E."/>
            <person name="Grigg M."/>
            <person name="Lorenzi H."/>
            <person name="Galac M."/>
        </authorList>
    </citation>
    <scope>NUCLEOTIDE SEQUENCE [LARGE SCALE GENOMIC DNA]</scope>
    <source>
        <strain evidence="3 4">EAF2021</strain>
    </source>
</reference>
<feature type="region of interest" description="Disordered" evidence="1">
    <location>
        <begin position="455"/>
        <end position="488"/>
    </location>
</feature>
<feature type="transmembrane region" description="Helical" evidence="2">
    <location>
        <begin position="253"/>
        <end position="271"/>
    </location>
</feature>
<feature type="transmembrane region" description="Helical" evidence="2">
    <location>
        <begin position="191"/>
        <end position="210"/>
    </location>
</feature>
<evidence type="ECO:0000313" key="4">
    <source>
        <dbReference type="Proteomes" id="UP001470230"/>
    </source>
</evidence>
<keyword evidence="2" id="KW-0812">Transmembrane</keyword>
<keyword evidence="2" id="KW-1133">Transmembrane helix</keyword>
<dbReference type="EMBL" id="JAPFFF010000010">
    <property type="protein sequence ID" value="KAK8880891.1"/>
    <property type="molecule type" value="Genomic_DNA"/>
</dbReference>
<feature type="transmembrane region" description="Helical" evidence="2">
    <location>
        <begin position="135"/>
        <end position="152"/>
    </location>
</feature>
<feature type="transmembrane region" description="Helical" evidence="2">
    <location>
        <begin position="353"/>
        <end position="372"/>
    </location>
</feature>
<feature type="transmembrane region" description="Helical" evidence="2">
    <location>
        <begin position="12"/>
        <end position="35"/>
    </location>
</feature>
<feature type="compositionally biased region" description="Low complexity" evidence="1">
    <location>
        <begin position="471"/>
        <end position="480"/>
    </location>
</feature>
<protein>
    <submittedName>
        <fullName evidence="3">Uncharacterized protein</fullName>
    </submittedName>
</protein>
<evidence type="ECO:0000313" key="3">
    <source>
        <dbReference type="EMBL" id="KAK8880891.1"/>
    </source>
</evidence>
<name>A0ABR2JQ44_9EUKA</name>
<evidence type="ECO:0000256" key="1">
    <source>
        <dbReference type="SAM" id="MobiDB-lite"/>
    </source>
</evidence>
<feature type="transmembrane region" description="Helical" evidence="2">
    <location>
        <begin position="384"/>
        <end position="402"/>
    </location>
</feature>
<feature type="transmembrane region" description="Helical" evidence="2">
    <location>
        <begin position="331"/>
        <end position="347"/>
    </location>
</feature>
<dbReference type="Proteomes" id="UP001470230">
    <property type="component" value="Unassembled WGS sequence"/>
</dbReference>
<feature type="transmembrane region" description="Helical" evidence="2">
    <location>
        <begin position="110"/>
        <end position="129"/>
    </location>
</feature>
<evidence type="ECO:0000256" key="2">
    <source>
        <dbReference type="SAM" id="Phobius"/>
    </source>
</evidence>
<gene>
    <name evidence="3" type="ORF">M9Y10_003590</name>
</gene>
<sequence length="590" mass="67893">MPSQSIKIFLKLFFRQLFDIGYSTGSLFTQVLGVFRTFQRFSASKSFSTRFSDQCLKMFEWAKYIYNYVITFIPMDPLTDFEYFYSYTFAFPLMMLVFIAALASGFAIMFYLMAFGSFLMLGIGIGYIGVNTIKASVLIILSAALIIPGIILRNKFYFQCFSILNYFALFKDKDSEVNEISCMKVISMVHFSYSVISALSVFILIMIPVIRYRYELSFIFAAFSFPVCLFCILVESIILCCWKTNTRKNIAKITIKAISFLMNCFTLLIIPSTEYFVKIMQERYRYNWNCIVSYIGVGLALPITLVYLMVHNRVSDIKEKYNIAKYGFFNYYYIEIIDIIKQVAYALFAAYDIYYGCISLETVWVILIISLLPYRKKSEYSLSLGNSLIMFISNGAMIYSSLNNDAILSNAVSIAFVVLSCMPAVASLYIYFIYDFEMEPEKSSENELDEINNSQNQFEESELERKDENNNEINNSQNQFEESELEKKDDNEIEIIISSPNQCEESELDGKIEDDIVTNDSNNLCEESELDRKIENPPMTNAQLALSEPQMIIVNDTITNNMANCIKAITPIAFFLYGLSISLFSQDIKM</sequence>
<proteinExistence type="predicted"/>